<protein>
    <submittedName>
        <fullName evidence="2">Uncharacterized protein</fullName>
    </submittedName>
</protein>
<evidence type="ECO:0000313" key="3">
    <source>
        <dbReference type="Proteomes" id="UP000569202"/>
    </source>
</evidence>
<name>A0A7Y2RFZ2_9GAMM</name>
<accession>A0A7Y2RFZ2</accession>
<organism evidence="2 3">
    <name type="scientific">Acinetobacter terrae</name>
    <dbReference type="NCBI Taxonomy" id="2731247"/>
    <lineage>
        <taxon>Bacteria</taxon>
        <taxon>Pseudomonadati</taxon>
        <taxon>Pseudomonadota</taxon>
        <taxon>Gammaproteobacteria</taxon>
        <taxon>Moraxellales</taxon>
        <taxon>Moraxellaceae</taxon>
        <taxon>Acinetobacter</taxon>
        <taxon>Acinetobacter Taxon 24</taxon>
    </lineage>
</organism>
<gene>
    <name evidence="2" type="ORF">HLH17_10520</name>
</gene>
<sequence>MIKASSFYRGFILLAFVGYIFCFVLAVIFTSENYWDGILKALATPISFTIFIAFFAVAFALENYLRKTDLNISGKVELHSNEATKNGCSYDVGIANFELNNYKDKTVVIYRVYLYLKEGFYIELLNSKKKPILLKAYDTYYQDFKRPLYYMLDNDSKTIQNVEFSKAKLYLDTNEGRYRVKKSIENWNPDIRKTLIPKTSENDYDFNVKFYFQARSFLSVSSQDTINRIEYNQDVLILENKEIDISSIHTIEDLRNLLNKESPSMKGYHIWSPIEDVKNKYPDWDKREQLNFADDWMKGIRKCLNKARFW</sequence>
<dbReference type="EMBL" id="JABERL010000025">
    <property type="protein sequence ID" value="NNH78090.1"/>
    <property type="molecule type" value="Genomic_DNA"/>
</dbReference>
<feature type="transmembrane region" description="Helical" evidence="1">
    <location>
        <begin position="7"/>
        <end position="29"/>
    </location>
</feature>
<proteinExistence type="predicted"/>
<comment type="caution">
    <text evidence="2">The sequence shown here is derived from an EMBL/GenBank/DDBJ whole genome shotgun (WGS) entry which is preliminary data.</text>
</comment>
<dbReference type="Proteomes" id="UP000569202">
    <property type="component" value="Unassembled WGS sequence"/>
</dbReference>
<evidence type="ECO:0000313" key="2">
    <source>
        <dbReference type="EMBL" id="NNH78090.1"/>
    </source>
</evidence>
<keyword evidence="1" id="KW-1133">Transmembrane helix</keyword>
<dbReference type="AlphaFoldDB" id="A0A7Y2RFZ2"/>
<reference evidence="2 3" key="1">
    <citation type="submission" date="2020-04" db="EMBL/GenBank/DDBJ databases">
        <title>Acinetobacter Taxon 24.</title>
        <authorList>
            <person name="Nemec A."/>
            <person name="Radolfova-Krizova L."/>
            <person name="Higgins P.G."/>
            <person name="Spanelova P."/>
        </authorList>
    </citation>
    <scope>NUCLEOTIDE SEQUENCE [LARGE SCALE GENOMIC DNA]</scope>
    <source>
        <strain evidence="2 3">ANC 5380</strain>
    </source>
</reference>
<dbReference type="RefSeq" id="WP_171540575.1">
    <property type="nucleotide sequence ID" value="NZ_JABERL010000025.1"/>
</dbReference>
<keyword evidence="1" id="KW-0472">Membrane</keyword>
<feature type="transmembrane region" description="Helical" evidence="1">
    <location>
        <begin position="41"/>
        <end position="61"/>
    </location>
</feature>
<keyword evidence="1" id="KW-0812">Transmembrane</keyword>
<evidence type="ECO:0000256" key="1">
    <source>
        <dbReference type="SAM" id="Phobius"/>
    </source>
</evidence>